<reference evidence="7" key="1">
    <citation type="submission" date="2016-06" db="EMBL/GenBank/DDBJ databases">
        <title>Parallel loss of symbiosis genes in relatives of nitrogen-fixing non-legume Parasponia.</title>
        <authorList>
            <person name="Van Velzen R."/>
            <person name="Holmer R."/>
            <person name="Bu F."/>
            <person name="Rutten L."/>
            <person name="Van Zeijl A."/>
            <person name="Liu W."/>
            <person name="Santuari L."/>
            <person name="Cao Q."/>
            <person name="Sharma T."/>
            <person name="Shen D."/>
            <person name="Roswanjaya Y."/>
            <person name="Wardhani T."/>
            <person name="Kalhor M.S."/>
            <person name="Jansen J."/>
            <person name="Van den Hoogen J."/>
            <person name="Gungor B."/>
            <person name="Hartog M."/>
            <person name="Hontelez J."/>
            <person name="Verver J."/>
            <person name="Yang W.-C."/>
            <person name="Schijlen E."/>
            <person name="Repin R."/>
            <person name="Schilthuizen M."/>
            <person name="Schranz E."/>
            <person name="Heidstra R."/>
            <person name="Miyata K."/>
            <person name="Fedorova E."/>
            <person name="Kohlen W."/>
            <person name="Bisseling T."/>
            <person name="Smit S."/>
            <person name="Geurts R."/>
        </authorList>
    </citation>
    <scope>NUCLEOTIDE SEQUENCE [LARGE SCALE GENOMIC DNA]</scope>
    <source>
        <strain evidence="7">cv. RG33-2</strain>
    </source>
</reference>
<comment type="function">
    <text evidence="1">Plant non-specific lipid-transfer proteins transfer phospholipids as well as galactolipids across membranes. May play a role in wax or cutin deposition in the cell walls of expanding epidermal cells and certain secretory tissues.</text>
</comment>
<dbReference type="CDD" id="cd01959">
    <property type="entry name" value="nsLTP2"/>
    <property type="match status" value="1"/>
</dbReference>
<sequence length="98" mass="10648">MKKLSFLALCVVVVSAAMVILSEVPTAEAVNCSPFQLIWCLPAITRGTRPSDLCCTKLDEQEPCLCGYIKNPNLQQYVNSPHARDVSATCGVPYPKCS</sequence>
<dbReference type="Proteomes" id="UP000237000">
    <property type="component" value="Unassembled WGS sequence"/>
</dbReference>
<evidence type="ECO:0000256" key="1">
    <source>
        <dbReference type="ARBA" id="ARBA00003211"/>
    </source>
</evidence>
<dbReference type="EMBL" id="JXTC01000823">
    <property type="protein sequence ID" value="PON36571.1"/>
    <property type="molecule type" value="Genomic_DNA"/>
</dbReference>
<evidence type="ECO:0000256" key="4">
    <source>
        <dbReference type="SAM" id="SignalP"/>
    </source>
</evidence>
<dbReference type="InterPro" id="IPR036312">
    <property type="entry name" value="Bifun_inhib/LTP/seed_sf"/>
</dbReference>
<dbReference type="FunCoup" id="A0A2P5AJA6">
    <property type="interactions" value="119"/>
</dbReference>
<feature type="domain" description="Bifunctional inhibitor/plant lipid transfer protein/seed storage helical" evidence="5">
    <location>
        <begin position="32"/>
        <end position="97"/>
    </location>
</feature>
<evidence type="ECO:0000256" key="2">
    <source>
        <dbReference type="ARBA" id="ARBA00022448"/>
    </source>
</evidence>
<feature type="signal peptide" evidence="4">
    <location>
        <begin position="1"/>
        <end position="29"/>
    </location>
</feature>
<evidence type="ECO:0000256" key="3">
    <source>
        <dbReference type="ARBA" id="ARBA00023121"/>
    </source>
</evidence>
<dbReference type="GO" id="GO:0008289">
    <property type="term" value="F:lipid binding"/>
    <property type="evidence" value="ECO:0007669"/>
    <property type="project" value="UniProtKB-KW"/>
</dbReference>
<gene>
    <name evidence="6" type="ORF">TorRG33x02_349080</name>
</gene>
<dbReference type="PANTHER" id="PTHR33214:SF44">
    <property type="entry name" value="NON-SPECIFIC LIPID TRANSFER PROTEIN GPI-ANCHORED 33"/>
    <property type="match status" value="1"/>
</dbReference>
<dbReference type="AlphaFoldDB" id="A0A2P5AJA6"/>
<keyword evidence="2" id="KW-0813">Transport</keyword>
<dbReference type="PANTHER" id="PTHR33214">
    <property type="entry name" value="BIFUNCTIONAL INHIBITOR/LIPID-TRANSFER PROTEIN/SEED STORAGE 2S ALBUMIN SUPERFAMILY PROTEIN"/>
    <property type="match status" value="1"/>
</dbReference>
<keyword evidence="4" id="KW-0732">Signal</keyword>
<dbReference type="InParanoid" id="A0A2P5AJA6"/>
<dbReference type="OrthoDB" id="665742at2759"/>
<feature type="chain" id="PRO_5015155757" evidence="4">
    <location>
        <begin position="30"/>
        <end position="98"/>
    </location>
</feature>
<dbReference type="STRING" id="63057.A0A2P5AJA6"/>
<dbReference type="SMART" id="SM00499">
    <property type="entry name" value="AAI"/>
    <property type="match status" value="1"/>
</dbReference>
<evidence type="ECO:0000313" key="6">
    <source>
        <dbReference type="EMBL" id="PON36571.1"/>
    </source>
</evidence>
<name>A0A2P5AJA6_TREOI</name>
<dbReference type="GO" id="GO:0006869">
    <property type="term" value="P:lipid transport"/>
    <property type="evidence" value="ECO:0007669"/>
    <property type="project" value="InterPro"/>
</dbReference>
<dbReference type="Gene3D" id="1.10.110.10">
    <property type="entry name" value="Plant lipid-transfer and hydrophobic proteins"/>
    <property type="match status" value="1"/>
</dbReference>
<organism evidence="6 7">
    <name type="scientific">Trema orientale</name>
    <name type="common">Charcoal tree</name>
    <name type="synonym">Celtis orientalis</name>
    <dbReference type="NCBI Taxonomy" id="63057"/>
    <lineage>
        <taxon>Eukaryota</taxon>
        <taxon>Viridiplantae</taxon>
        <taxon>Streptophyta</taxon>
        <taxon>Embryophyta</taxon>
        <taxon>Tracheophyta</taxon>
        <taxon>Spermatophyta</taxon>
        <taxon>Magnoliopsida</taxon>
        <taxon>eudicotyledons</taxon>
        <taxon>Gunneridae</taxon>
        <taxon>Pentapetalae</taxon>
        <taxon>rosids</taxon>
        <taxon>fabids</taxon>
        <taxon>Rosales</taxon>
        <taxon>Cannabaceae</taxon>
        <taxon>Trema</taxon>
    </lineage>
</organism>
<comment type="caution">
    <text evidence="6">The sequence shown here is derived from an EMBL/GenBank/DDBJ whole genome shotgun (WGS) entry which is preliminary data.</text>
</comment>
<dbReference type="InterPro" id="IPR033872">
    <property type="entry name" value="nsLTP2"/>
</dbReference>
<dbReference type="Pfam" id="PF00234">
    <property type="entry name" value="Tryp_alpha_amyl"/>
    <property type="match status" value="1"/>
</dbReference>
<dbReference type="SUPFAM" id="SSF47699">
    <property type="entry name" value="Bifunctional inhibitor/lipid-transfer protein/seed storage 2S albumin"/>
    <property type="match status" value="1"/>
</dbReference>
<proteinExistence type="predicted"/>
<dbReference type="InterPro" id="IPR016140">
    <property type="entry name" value="Bifunc_inhib/LTP/seed_store"/>
</dbReference>
<evidence type="ECO:0000313" key="7">
    <source>
        <dbReference type="Proteomes" id="UP000237000"/>
    </source>
</evidence>
<protein>
    <submittedName>
        <fullName evidence="6">Bifunctional inhibitor/plant lipid transfer protein/seed storage helical domain containing protein</fullName>
    </submittedName>
</protein>
<keyword evidence="3" id="KW-0446">Lipid-binding</keyword>
<accession>A0A2P5AJA6</accession>
<evidence type="ECO:0000259" key="5">
    <source>
        <dbReference type="SMART" id="SM00499"/>
    </source>
</evidence>
<keyword evidence="7" id="KW-1185">Reference proteome</keyword>